<accession>A0A6N6MTE7</accession>
<dbReference type="PANTHER" id="PTHR43022:SF1">
    <property type="entry name" value="PROTEIN SMF"/>
    <property type="match status" value="1"/>
</dbReference>
<dbReference type="Pfam" id="PF21102">
    <property type="entry name" value="DprA_N"/>
    <property type="match status" value="1"/>
</dbReference>
<evidence type="ECO:0000259" key="3">
    <source>
        <dbReference type="Pfam" id="PF17782"/>
    </source>
</evidence>
<dbReference type="GO" id="GO:0009294">
    <property type="term" value="P:DNA-mediated transformation"/>
    <property type="evidence" value="ECO:0007669"/>
    <property type="project" value="InterPro"/>
</dbReference>
<protein>
    <submittedName>
        <fullName evidence="4">DNA-protecting protein DprA</fullName>
    </submittedName>
</protein>
<dbReference type="Pfam" id="PF02481">
    <property type="entry name" value="DNA_processg_A"/>
    <property type="match status" value="1"/>
</dbReference>
<dbReference type="PANTHER" id="PTHR43022">
    <property type="entry name" value="PROTEIN SMF"/>
    <property type="match status" value="1"/>
</dbReference>
<comment type="similarity">
    <text evidence="1">Belongs to the DprA/Smf family.</text>
</comment>
<name>A0A6N6MTE7_9HYPH</name>
<sequence>MQLSDDQRIDWLRLIRCEGVGPRTFRGLVNRFGGAGAALAALPDLTRARGKRIVPPSRAEAEAEIAAAARLMARFVALGEADYPRALQATDTAPPLIVIRGEAALLRRPAVAIVGSRNASAAGLAFTERLARGLGEAGLVIVSGLARGIDARAHKAALATGTLAVLAGGQDRIYPVNHGELVAAILDQGGAVVAEMPMGWDPRGRDFPRRNRIISGLSLGSIVVEAARRSGSLITARFALEQGREVFAVPGSPLDPRAEGTNDLIRQGATLVADIDHVLAVLAPLVAGADIAGPDLALDRPDLADAPIFWDETDFDGSALPVPIPSLDDPESEAAEAEASGFAEPEDGRARLIAALSPTPIGTDELSRSTGLSVRVVQTTLLELELDGRIERHGSGAVSLIA</sequence>
<dbReference type="InterPro" id="IPR003488">
    <property type="entry name" value="DprA"/>
</dbReference>
<dbReference type="EMBL" id="VZZJ01000016">
    <property type="protein sequence ID" value="KAB1071960.1"/>
    <property type="molecule type" value="Genomic_DNA"/>
</dbReference>
<dbReference type="NCBIfam" id="TIGR00732">
    <property type="entry name" value="dprA"/>
    <property type="match status" value="1"/>
</dbReference>
<reference evidence="4 5" key="1">
    <citation type="submission" date="2019-09" db="EMBL/GenBank/DDBJ databases">
        <title>YIM 132548 draft genome.</title>
        <authorList>
            <person name="Jiang L."/>
        </authorList>
    </citation>
    <scope>NUCLEOTIDE SEQUENCE [LARGE SCALE GENOMIC DNA]</scope>
    <source>
        <strain evidence="4 5">YIM 132548</strain>
    </source>
</reference>
<dbReference type="InterPro" id="IPR057666">
    <property type="entry name" value="DrpA_SLOG"/>
</dbReference>
<evidence type="ECO:0000256" key="1">
    <source>
        <dbReference type="ARBA" id="ARBA00006525"/>
    </source>
</evidence>
<organism evidence="4 5">
    <name type="scientific">Methylobacterium planeticum</name>
    <dbReference type="NCBI Taxonomy" id="2615211"/>
    <lineage>
        <taxon>Bacteria</taxon>
        <taxon>Pseudomonadati</taxon>
        <taxon>Pseudomonadota</taxon>
        <taxon>Alphaproteobacteria</taxon>
        <taxon>Hyphomicrobiales</taxon>
        <taxon>Methylobacteriaceae</taxon>
        <taxon>Methylobacterium</taxon>
    </lineage>
</organism>
<dbReference type="Pfam" id="PF17782">
    <property type="entry name" value="WHD_DprA"/>
    <property type="match status" value="1"/>
</dbReference>
<dbReference type="InterPro" id="IPR041614">
    <property type="entry name" value="DprA_WH"/>
</dbReference>
<evidence type="ECO:0000259" key="2">
    <source>
        <dbReference type="Pfam" id="PF02481"/>
    </source>
</evidence>
<comment type="caution">
    <text evidence="4">The sequence shown here is derived from an EMBL/GenBank/DDBJ whole genome shotgun (WGS) entry which is preliminary data.</text>
</comment>
<dbReference type="Gene3D" id="1.10.10.10">
    <property type="entry name" value="Winged helix-like DNA-binding domain superfamily/Winged helix DNA-binding domain"/>
    <property type="match status" value="1"/>
</dbReference>
<feature type="domain" description="Smf/DprA SLOG" evidence="2">
    <location>
        <begin position="75"/>
        <end position="281"/>
    </location>
</feature>
<feature type="domain" description="DprA winged helix" evidence="3">
    <location>
        <begin position="343"/>
        <end position="394"/>
    </location>
</feature>
<evidence type="ECO:0000313" key="4">
    <source>
        <dbReference type="EMBL" id="KAB1071960.1"/>
    </source>
</evidence>
<dbReference type="AlphaFoldDB" id="A0A6N6MTE7"/>
<dbReference type="Proteomes" id="UP000441523">
    <property type="component" value="Unassembled WGS sequence"/>
</dbReference>
<keyword evidence="5" id="KW-1185">Reference proteome</keyword>
<dbReference type="InterPro" id="IPR036388">
    <property type="entry name" value="WH-like_DNA-bd_sf"/>
</dbReference>
<evidence type="ECO:0000313" key="5">
    <source>
        <dbReference type="Proteomes" id="UP000441523"/>
    </source>
</evidence>
<dbReference type="RefSeq" id="WP_150964964.1">
    <property type="nucleotide sequence ID" value="NZ_VZZJ01000016.1"/>
</dbReference>
<proteinExistence type="inferred from homology"/>
<gene>
    <name evidence="4" type="primary">dprA</name>
    <name evidence="4" type="ORF">F6X51_17505</name>
</gene>
<dbReference type="SUPFAM" id="SSF102405">
    <property type="entry name" value="MCP/YpsA-like"/>
    <property type="match status" value="1"/>
</dbReference>
<dbReference type="Gene3D" id="3.40.50.450">
    <property type="match status" value="1"/>
</dbReference>